<proteinExistence type="predicted"/>
<dbReference type="SUPFAM" id="SSF51445">
    <property type="entry name" value="(Trans)glycosidases"/>
    <property type="match status" value="1"/>
</dbReference>
<dbReference type="InterPro" id="IPR024655">
    <property type="entry name" value="Asl1_glyco_hydro_catalytic"/>
</dbReference>
<dbReference type="PROSITE" id="PS50297">
    <property type="entry name" value="ANK_REP_REGION"/>
    <property type="match status" value="1"/>
</dbReference>
<evidence type="ECO:0000313" key="4">
    <source>
        <dbReference type="Proteomes" id="UP000604046"/>
    </source>
</evidence>
<accession>A0A812MHG0</accession>
<name>A0A812MHG0_9DINO</name>
<dbReference type="InterPro" id="IPR053183">
    <property type="entry name" value="ASL1"/>
</dbReference>
<feature type="domain" description="Asl1-like glycosyl hydrolase catalytic" evidence="2">
    <location>
        <begin position="615"/>
        <end position="897"/>
    </location>
</feature>
<dbReference type="SUPFAM" id="SSF48403">
    <property type="entry name" value="Ankyrin repeat"/>
    <property type="match status" value="1"/>
</dbReference>
<evidence type="ECO:0000256" key="1">
    <source>
        <dbReference type="PROSITE-ProRule" id="PRU00023"/>
    </source>
</evidence>
<dbReference type="InterPro" id="IPR002110">
    <property type="entry name" value="Ankyrin_rpt"/>
</dbReference>
<dbReference type="InterPro" id="IPR036770">
    <property type="entry name" value="Ankyrin_rpt-contain_sf"/>
</dbReference>
<evidence type="ECO:0000313" key="3">
    <source>
        <dbReference type="EMBL" id="CAE7258413.1"/>
    </source>
</evidence>
<feature type="repeat" description="ANK" evidence="1">
    <location>
        <begin position="363"/>
        <end position="395"/>
    </location>
</feature>
<dbReference type="Pfam" id="PF11790">
    <property type="entry name" value="Glyco_hydro_cc"/>
    <property type="match status" value="1"/>
</dbReference>
<reference evidence="3" key="1">
    <citation type="submission" date="2021-02" db="EMBL/GenBank/DDBJ databases">
        <authorList>
            <person name="Dougan E. K."/>
            <person name="Rhodes N."/>
            <person name="Thang M."/>
            <person name="Chan C."/>
        </authorList>
    </citation>
    <scope>NUCLEOTIDE SEQUENCE</scope>
</reference>
<protein>
    <submittedName>
        <fullName evidence="3">DHCR24 protein</fullName>
    </submittedName>
</protein>
<dbReference type="Pfam" id="PF00023">
    <property type="entry name" value="Ank"/>
    <property type="match status" value="1"/>
</dbReference>
<organism evidence="3 4">
    <name type="scientific">Symbiodinium natans</name>
    <dbReference type="NCBI Taxonomy" id="878477"/>
    <lineage>
        <taxon>Eukaryota</taxon>
        <taxon>Sar</taxon>
        <taxon>Alveolata</taxon>
        <taxon>Dinophyceae</taxon>
        <taxon>Suessiales</taxon>
        <taxon>Symbiodiniaceae</taxon>
        <taxon>Symbiodinium</taxon>
    </lineage>
</organism>
<dbReference type="PROSITE" id="PS50088">
    <property type="entry name" value="ANK_REPEAT"/>
    <property type="match status" value="1"/>
</dbReference>
<dbReference type="Gene3D" id="1.25.40.20">
    <property type="entry name" value="Ankyrin repeat-containing domain"/>
    <property type="match status" value="1"/>
</dbReference>
<keyword evidence="4" id="KW-1185">Reference proteome</keyword>
<dbReference type="InterPro" id="IPR017853">
    <property type="entry name" value="GH"/>
</dbReference>
<dbReference type="OrthoDB" id="10674593at2759"/>
<comment type="caution">
    <text evidence="3">The sequence shown here is derived from an EMBL/GenBank/DDBJ whole genome shotgun (WGS) entry which is preliminary data.</text>
</comment>
<dbReference type="PANTHER" id="PTHR34154:SF3">
    <property type="entry name" value="ALKALI-SENSITIVE LINKAGE PROTEIN 1"/>
    <property type="match status" value="1"/>
</dbReference>
<gene>
    <name evidence="3" type="primary">DHCR24</name>
    <name evidence="3" type="ORF">SNAT2548_LOCUS13431</name>
</gene>
<dbReference type="Proteomes" id="UP000604046">
    <property type="component" value="Unassembled WGS sequence"/>
</dbReference>
<keyword evidence="1" id="KW-0040">ANK repeat</keyword>
<dbReference type="EMBL" id="CAJNDS010001413">
    <property type="protein sequence ID" value="CAE7258413.1"/>
    <property type="molecule type" value="Genomic_DNA"/>
</dbReference>
<sequence length="953" mass="107472">MSFGCLSPVPAAEVARLRLCRCRSSRIVYGFLSERNVALSKLRVPVLAAVSSGREGSHSGRRFSRFGGMKAASIASVLAGISFSTWSVWKSASDNWALPRGTGLPDAPGTSHTHASVGSYEAEDGILAGQVAVVTCGAASSHVTYVVSGIRNGPDNSVTLTVRAGVPGIPRLFQRCIHHMMIRYMSPNERNLTIREDEESPLCFPMYSFRVLQLAVRHLLHNMKYVPLDATTEGAWVNLRRLSVKDFTSKPLSFWYDYFPCPQLEHQSAGEQSNLAHAISSIPAYVARSSFFLALCPVIDSPSQGRYFPQAHGQQGDGLSTNPQPEMLQDFAEVGFEPRFSGSLVAHFLYENGFESAQTADAAGFTPLHYASVLGDPALVRDLLRERADIHRLGRPAFSRALFASANLAVGCSPRTVQYLLELQADVDFQFDFNYMRVAARANRALEVARVASLAMQSSDSDHGRDKAGVAADDEENYRYVEYDDGYVEAQNFTNLSDLIVWTEYQWQDPTNKQLVFGEWCCLSDLSDKRIAKFKLRDTLTEGTNGITFQAPVKEEENQMFFLRGEQRAYCIMDNTFVKMVCIVVEGPIIDRIVLEKQNFKKGFADGNVSSEKDRNSLMLRYVSWYFRFMPDEPQSSLQWARDNNIEFVPMLGYDGVRTLSGRECAFLPRKPSPKCTYDEVRDLVASNDRDRMRYIFGTNEGWNEHDSNITPAEALGIWTTYTQPVSQELGLKLLAPNVGKSKVQLDWFEDFLKQCWDTSACDVDLIKGVVVHEYDCRESYWVENYDESRGFFFADLLRRLGSYGGKDWSSWLSSQEIWVSETSCFWEDEQAHPNSVEHCKSITSQKAASHGMGSLQWLQKNARITRYAWWTVVFTDPAMAQSYMLDTGLRRITPAGAAVMNPEHWTDSKDRAAYDEQLCLKARQLYAEDYELFRFPRPTCLRDAPHVTWPAL</sequence>
<dbReference type="AlphaFoldDB" id="A0A812MHG0"/>
<evidence type="ECO:0000259" key="2">
    <source>
        <dbReference type="Pfam" id="PF11790"/>
    </source>
</evidence>
<dbReference type="PANTHER" id="PTHR34154">
    <property type="entry name" value="ALKALI-SENSITIVE LINKAGE PROTEIN 1"/>
    <property type="match status" value="1"/>
</dbReference>